<feature type="compositionally biased region" description="Basic and acidic residues" evidence="1">
    <location>
        <begin position="230"/>
        <end position="244"/>
    </location>
</feature>
<dbReference type="PANTHER" id="PTHR14817">
    <property type="entry name" value="COILED-COIL DOMAIN-CONTAINING PROTEIN 15"/>
    <property type="match status" value="1"/>
</dbReference>
<dbReference type="AlphaFoldDB" id="A0AA35RZR6"/>
<comment type="caution">
    <text evidence="2">The sequence shown here is derived from an EMBL/GenBank/DDBJ whole genome shotgun (WGS) entry which is preliminary data.</text>
</comment>
<gene>
    <name evidence="2" type="ORF">GBAR_LOCUS11581</name>
</gene>
<dbReference type="PANTHER" id="PTHR14817:SF2">
    <property type="entry name" value="COILED-COIL DOMAIN-CONTAINING PROTEIN 15"/>
    <property type="match status" value="1"/>
</dbReference>
<evidence type="ECO:0000256" key="1">
    <source>
        <dbReference type="SAM" id="MobiDB-lite"/>
    </source>
</evidence>
<name>A0AA35RZR6_GEOBA</name>
<evidence type="ECO:0000313" key="3">
    <source>
        <dbReference type="Proteomes" id="UP001174909"/>
    </source>
</evidence>
<dbReference type="GO" id="GO:0005813">
    <property type="term" value="C:centrosome"/>
    <property type="evidence" value="ECO:0007669"/>
    <property type="project" value="TreeGrafter"/>
</dbReference>
<protein>
    <submittedName>
        <fullName evidence="2">Coiled-coil domain-containing protein 15</fullName>
    </submittedName>
</protein>
<feature type="region of interest" description="Disordered" evidence="1">
    <location>
        <begin position="135"/>
        <end position="159"/>
    </location>
</feature>
<sequence length="355" mass="40418">MYSGGLRVQPHIRGHIASCNGRVELVKTQVESYQMGGDVIALDTQELQARGEETRRMKEERLLAFQRDVKERVRRKERARLNKVSDTANTHHIKKETRSFSAKRRPLMQGRGTPVISEVEVTEAGSAVQRARLSLLSASRPTSPPPPAPSTPERGEEPCGEVLTPATLPASRCCGHRSAGRRFTAPDRLALDRRRSQARQLHMFHRLYSHLEREEARQRRVRLALQGSAEQRKRENEIQRRMAEEGEEEDGVAVSVGSWEEEERERLEVWEQTLALERRRHRLQVAKETERYLEALRAQLRDRLASCPTPPPPLCSCGSSLWDTHPLTCANNCPFYQNPRAYASALSNLLASLKL</sequence>
<dbReference type="InterPro" id="IPR037693">
    <property type="entry name" value="CCDC15"/>
</dbReference>
<proteinExistence type="predicted"/>
<evidence type="ECO:0000313" key="2">
    <source>
        <dbReference type="EMBL" id="CAI8019236.1"/>
    </source>
</evidence>
<organism evidence="2 3">
    <name type="scientific">Geodia barretti</name>
    <name type="common">Barrett's horny sponge</name>
    <dbReference type="NCBI Taxonomy" id="519541"/>
    <lineage>
        <taxon>Eukaryota</taxon>
        <taxon>Metazoa</taxon>
        <taxon>Porifera</taxon>
        <taxon>Demospongiae</taxon>
        <taxon>Heteroscleromorpha</taxon>
        <taxon>Tetractinellida</taxon>
        <taxon>Astrophorina</taxon>
        <taxon>Geodiidae</taxon>
        <taxon>Geodia</taxon>
    </lineage>
</organism>
<dbReference type="EMBL" id="CASHTH010001735">
    <property type="protein sequence ID" value="CAI8019236.1"/>
    <property type="molecule type" value="Genomic_DNA"/>
</dbReference>
<accession>A0AA35RZR6</accession>
<reference evidence="2" key="1">
    <citation type="submission" date="2023-03" db="EMBL/GenBank/DDBJ databases">
        <authorList>
            <person name="Steffen K."/>
            <person name="Cardenas P."/>
        </authorList>
    </citation>
    <scope>NUCLEOTIDE SEQUENCE</scope>
</reference>
<keyword evidence="3" id="KW-1185">Reference proteome</keyword>
<feature type="region of interest" description="Disordered" evidence="1">
    <location>
        <begin position="227"/>
        <end position="257"/>
    </location>
</feature>
<dbReference type="Proteomes" id="UP001174909">
    <property type="component" value="Unassembled WGS sequence"/>
</dbReference>